<dbReference type="InterPro" id="IPR035906">
    <property type="entry name" value="MetI-like_sf"/>
</dbReference>
<dbReference type="GO" id="GO:0005886">
    <property type="term" value="C:plasma membrane"/>
    <property type="evidence" value="ECO:0007669"/>
    <property type="project" value="UniProtKB-SubCell"/>
</dbReference>
<dbReference type="Gene3D" id="1.10.3720.10">
    <property type="entry name" value="MetI-like"/>
    <property type="match status" value="1"/>
</dbReference>
<evidence type="ECO:0000256" key="2">
    <source>
        <dbReference type="ARBA" id="ARBA00022448"/>
    </source>
</evidence>
<reference evidence="9 10" key="1">
    <citation type="submission" date="2019-07" db="EMBL/GenBank/DDBJ databases">
        <title>Whole genome shotgun sequence of Halolactibacillus alkaliphilus NBRC 103919.</title>
        <authorList>
            <person name="Hosoyama A."/>
            <person name="Uohara A."/>
            <person name="Ohji S."/>
            <person name="Ichikawa N."/>
        </authorList>
    </citation>
    <scope>NUCLEOTIDE SEQUENCE [LARGE SCALE GENOMIC DNA]</scope>
    <source>
        <strain evidence="9 10">NBRC 103919</strain>
    </source>
</reference>
<dbReference type="Proteomes" id="UP000321400">
    <property type="component" value="Unassembled WGS sequence"/>
</dbReference>
<feature type="transmembrane region" description="Helical" evidence="7">
    <location>
        <begin position="149"/>
        <end position="169"/>
    </location>
</feature>
<dbReference type="Pfam" id="PF00528">
    <property type="entry name" value="BPD_transp_1"/>
    <property type="match status" value="1"/>
</dbReference>
<evidence type="ECO:0000256" key="6">
    <source>
        <dbReference type="ARBA" id="ARBA00023136"/>
    </source>
</evidence>
<feature type="transmembrane region" description="Helical" evidence="7">
    <location>
        <begin position="248"/>
        <end position="273"/>
    </location>
</feature>
<comment type="subcellular location">
    <subcellularLocation>
        <location evidence="1 7">Cell membrane</location>
        <topology evidence="1 7">Multi-pass membrane protein</topology>
    </subcellularLocation>
</comment>
<dbReference type="GO" id="GO:0055085">
    <property type="term" value="P:transmembrane transport"/>
    <property type="evidence" value="ECO:0007669"/>
    <property type="project" value="InterPro"/>
</dbReference>
<gene>
    <name evidence="9" type="ORF">HAL01_06250</name>
</gene>
<evidence type="ECO:0000256" key="3">
    <source>
        <dbReference type="ARBA" id="ARBA00022475"/>
    </source>
</evidence>
<dbReference type="PROSITE" id="PS50928">
    <property type="entry name" value="ABC_TM1"/>
    <property type="match status" value="1"/>
</dbReference>
<keyword evidence="6 7" id="KW-0472">Membrane</keyword>
<dbReference type="AlphaFoldDB" id="A0A511WZP7"/>
<feature type="transmembrane region" description="Helical" evidence="7">
    <location>
        <begin position="83"/>
        <end position="107"/>
    </location>
</feature>
<comment type="caution">
    <text evidence="9">The sequence shown here is derived from an EMBL/GenBank/DDBJ whole genome shotgun (WGS) entry which is preliminary data.</text>
</comment>
<dbReference type="InterPro" id="IPR000515">
    <property type="entry name" value="MetI-like"/>
</dbReference>
<proteinExistence type="inferred from homology"/>
<dbReference type="EMBL" id="BJYE01000005">
    <property type="protein sequence ID" value="GEN56161.1"/>
    <property type="molecule type" value="Genomic_DNA"/>
</dbReference>
<dbReference type="CDD" id="cd06261">
    <property type="entry name" value="TM_PBP2"/>
    <property type="match status" value="1"/>
</dbReference>
<dbReference type="PANTHER" id="PTHR43744:SF3">
    <property type="entry name" value="LACTOSE TRANSPORT SYSTEM PERMEASE PROTEIN LACG"/>
    <property type="match status" value="1"/>
</dbReference>
<name>A0A511WZP7_9BACI</name>
<dbReference type="OrthoDB" id="9771544at2"/>
<evidence type="ECO:0000259" key="8">
    <source>
        <dbReference type="PROSITE" id="PS50928"/>
    </source>
</evidence>
<keyword evidence="2 7" id="KW-0813">Transport</keyword>
<evidence type="ECO:0000256" key="7">
    <source>
        <dbReference type="RuleBase" id="RU363032"/>
    </source>
</evidence>
<comment type="similarity">
    <text evidence="7">Belongs to the binding-protein-dependent transport system permease family.</text>
</comment>
<feature type="transmembrane region" description="Helical" evidence="7">
    <location>
        <begin position="119"/>
        <end position="143"/>
    </location>
</feature>
<feature type="transmembrane region" description="Helical" evidence="7">
    <location>
        <begin position="21"/>
        <end position="41"/>
    </location>
</feature>
<dbReference type="SUPFAM" id="SSF161098">
    <property type="entry name" value="MetI-like"/>
    <property type="match status" value="1"/>
</dbReference>
<keyword evidence="3" id="KW-1003">Cell membrane</keyword>
<evidence type="ECO:0000256" key="4">
    <source>
        <dbReference type="ARBA" id="ARBA00022692"/>
    </source>
</evidence>
<feature type="transmembrane region" description="Helical" evidence="7">
    <location>
        <begin position="207"/>
        <end position="228"/>
    </location>
</feature>
<dbReference type="PANTHER" id="PTHR43744">
    <property type="entry name" value="ABC TRANSPORTER PERMEASE PROTEIN MG189-RELATED-RELATED"/>
    <property type="match status" value="1"/>
</dbReference>
<dbReference type="RefSeq" id="WP_089800612.1">
    <property type="nucleotide sequence ID" value="NZ_BJYE01000005.1"/>
</dbReference>
<organism evidence="9 10">
    <name type="scientific">Halolactibacillus alkaliphilus</name>
    <dbReference type="NCBI Taxonomy" id="442899"/>
    <lineage>
        <taxon>Bacteria</taxon>
        <taxon>Bacillati</taxon>
        <taxon>Bacillota</taxon>
        <taxon>Bacilli</taxon>
        <taxon>Bacillales</taxon>
        <taxon>Bacillaceae</taxon>
        <taxon>Halolactibacillus</taxon>
    </lineage>
</organism>
<evidence type="ECO:0000313" key="9">
    <source>
        <dbReference type="EMBL" id="GEN56161.1"/>
    </source>
</evidence>
<keyword evidence="5 7" id="KW-1133">Transmembrane helix</keyword>
<keyword evidence="10" id="KW-1185">Reference proteome</keyword>
<evidence type="ECO:0000256" key="5">
    <source>
        <dbReference type="ARBA" id="ARBA00022989"/>
    </source>
</evidence>
<feature type="domain" description="ABC transmembrane type-1" evidence="8">
    <location>
        <begin position="84"/>
        <end position="273"/>
    </location>
</feature>
<keyword evidence="4 7" id="KW-0812">Transmembrane</keyword>
<protein>
    <submittedName>
        <fullName evidence="9">Lactose ABC transporter permease</fullName>
    </submittedName>
</protein>
<sequence length="288" mass="32335">MTTTQPEKRLKSKRKATAVRMFFSYILLVLVALITIAPFIWTISTSLKGPGDAIFSMPPQFIPSDFTLNNFKTVWTSLPIPMYLINSMILTFFGVVLPLFFSSIAAFPLARMEFKGKNFIFMLIIGTMMIPNEVTMIPIYLIIDMIGLLGTHTGIIITSIITPIGIFLMRQGFKDIPREIEESAVLDGANVWQIFWHLLFPMVKPMLGVLAILSFIGSWNNFLWPLLILNDPNKYPITLGLYQLQGTFAANTRLVAAGAVIALIPIMTIFISFQRYFIEAAYSSSVKG</sequence>
<evidence type="ECO:0000256" key="1">
    <source>
        <dbReference type="ARBA" id="ARBA00004651"/>
    </source>
</evidence>
<evidence type="ECO:0000313" key="10">
    <source>
        <dbReference type="Proteomes" id="UP000321400"/>
    </source>
</evidence>
<accession>A0A511WZP7</accession>
<dbReference type="STRING" id="442899.SAMN05720591_10683"/>